<sequence>MNENGIERVKRKTRFVVSALLQVLDSDSDEDLITMVYNEQARKRRKARVAIKNYVENVVSFCADDFKCHFRLRKDTFEHLLQILGPSLKEQNATGVGRHTYPPEKQLLVALSMLANQEVYRHLDLSIDVSGVPGVEHLDK</sequence>
<accession>A0AAN7PGB2</accession>
<comment type="caution">
    <text evidence="1">The sequence shown here is derived from an EMBL/GenBank/DDBJ whole genome shotgun (WGS) entry which is preliminary data.</text>
</comment>
<protein>
    <submittedName>
        <fullName evidence="1">Uncharacterized protein</fullName>
    </submittedName>
</protein>
<dbReference type="Proteomes" id="UP001353858">
    <property type="component" value="Unassembled WGS sequence"/>
</dbReference>
<evidence type="ECO:0000313" key="2">
    <source>
        <dbReference type="Proteomes" id="UP001353858"/>
    </source>
</evidence>
<reference evidence="2" key="1">
    <citation type="submission" date="2023-01" db="EMBL/GenBank/DDBJ databases">
        <title>Key to firefly adult light organ development and bioluminescence: homeobox transcription factors regulate luciferase expression and transportation to peroxisome.</title>
        <authorList>
            <person name="Fu X."/>
        </authorList>
    </citation>
    <scope>NUCLEOTIDE SEQUENCE [LARGE SCALE GENOMIC DNA]</scope>
</reference>
<proteinExistence type="predicted"/>
<dbReference type="EMBL" id="JARPUR010000001">
    <property type="protein sequence ID" value="KAK4885462.1"/>
    <property type="molecule type" value="Genomic_DNA"/>
</dbReference>
<name>A0AAN7PGB2_9COLE</name>
<evidence type="ECO:0000313" key="1">
    <source>
        <dbReference type="EMBL" id="KAK4885462.1"/>
    </source>
</evidence>
<organism evidence="1 2">
    <name type="scientific">Aquatica leii</name>
    <dbReference type="NCBI Taxonomy" id="1421715"/>
    <lineage>
        <taxon>Eukaryota</taxon>
        <taxon>Metazoa</taxon>
        <taxon>Ecdysozoa</taxon>
        <taxon>Arthropoda</taxon>
        <taxon>Hexapoda</taxon>
        <taxon>Insecta</taxon>
        <taxon>Pterygota</taxon>
        <taxon>Neoptera</taxon>
        <taxon>Endopterygota</taxon>
        <taxon>Coleoptera</taxon>
        <taxon>Polyphaga</taxon>
        <taxon>Elateriformia</taxon>
        <taxon>Elateroidea</taxon>
        <taxon>Lampyridae</taxon>
        <taxon>Luciolinae</taxon>
        <taxon>Aquatica</taxon>
    </lineage>
</organism>
<keyword evidence="2" id="KW-1185">Reference proteome</keyword>
<gene>
    <name evidence="1" type="ORF">RN001_001733</name>
</gene>
<dbReference type="AlphaFoldDB" id="A0AAN7PGB2"/>